<dbReference type="GO" id="GO:0006412">
    <property type="term" value="P:translation"/>
    <property type="evidence" value="ECO:0007669"/>
    <property type="project" value="InterPro"/>
</dbReference>
<dbReference type="InterPro" id="IPR023573">
    <property type="entry name" value="Ribosomal_eL20_dom"/>
</dbReference>
<feature type="compositionally biased region" description="Low complexity" evidence="6">
    <location>
        <begin position="10"/>
        <end position="22"/>
    </location>
</feature>
<feature type="domain" description="Large ribosomal subunit protein eL20" evidence="7">
    <location>
        <begin position="129"/>
        <end position="252"/>
    </location>
</feature>
<dbReference type="Pfam" id="PF01775">
    <property type="entry name" value="Ribosomal_L18A"/>
    <property type="match status" value="1"/>
</dbReference>
<dbReference type="FunFam" id="3.10.20.10:FF:000001">
    <property type="entry name" value="60S ribosomal protein L18a"/>
    <property type="match status" value="1"/>
</dbReference>
<dbReference type="Ensembl" id="ENSCPVT00000009194.2">
    <property type="protein sequence ID" value="ENSCPVP00000008826.2"/>
    <property type="gene ID" value="ENSCPVG00000006469.2"/>
</dbReference>
<reference evidence="8" key="2">
    <citation type="submission" date="2025-08" db="UniProtKB">
        <authorList>
            <consortium name="Ensembl"/>
        </authorList>
    </citation>
    <scope>IDENTIFICATION</scope>
</reference>
<dbReference type="FunFam" id="3.10.20.10:FF:000002">
    <property type="entry name" value="60S ribosomal protein L18a"/>
    <property type="match status" value="1"/>
</dbReference>
<evidence type="ECO:0000256" key="3">
    <source>
        <dbReference type="ARBA" id="ARBA00023274"/>
    </source>
</evidence>
<dbReference type="PANTHER" id="PTHR10052">
    <property type="entry name" value="60S RIBOSOMAL PROTEIN L18A"/>
    <property type="match status" value="1"/>
</dbReference>
<evidence type="ECO:0000256" key="4">
    <source>
        <dbReference type="ARBA" id="ARBA00035220"/>
    </source>
</evidence>
<reference evidence="8" key="1">
    <citation type="submission" date="2020-02" db="EMBL/GenBank/DDBJ databases">
        <authorList>
            <person name="Enbody D E."/>
            <person name="Pettersson E M."/>
        </authorList>
    </citation>
    <scope>NUCLEOTIDE SEQUENCE [LARGE SCALE GENOMIC DNA]</scope>
</reference>
<evidence type="ECO:0000256" key="5">
    <source>
        <dbReference type="ARBA" id="ARBA00035392"/>
    </source>
</evidence>
<feature type="region of interest" description="Disordered" evidence="6">
    <location>
        <begin position="42"/>
        <end position="91"/>
    </location>
</feature>
<dbReference type="GO" id="GO:0003735">
    <property type="term" value="F:structural constituent of ribosome"/>
    <property type="evidence" value="ECO:0007669"/>
    <property type="project" value="InterPro"/>
</dbReference>
<evidence type="ECO:0000313" key="9">
    <source>
        <dbReference type="Proteomes" id="UP000694382"/>
    </source>
</evidence>
<sequence>VRTGARRAQPRPGVRPGWPSGGRRWRVVARESGLCLPERRRLARGAASGQHGGGAAPARRGPRSACVTAGRSAGTSARPAQGAPSPDGLSSFRRVAPLRSRLKGPGAGAAVAPRLTHSAVRLAFVSLQLREYKVVGRCLPTPKCTTPPLYRMRIFAPNHVVAKSRFWYFVSQLKKMKKSSGEIVYCGQVYEKSPLRVKNFGIWLRYDSRSGTHNMYREYRDLTTAGAVTQCYRDMGARHRARAHSIQIMKVEEIAASKCRRPAVKQFHDSKIKFPLPHRVLRRQHKPRFTTKRPNTFY</sequence>
<reference evidence="8" key="3">
    <citation type="submission" date="2025-09" db="UniProtKB">
        <authorList>
            <consortium name="Ensembl"/>
        </authorList>
    </citation>
    <scope>IDENTIFICATION</scope>
</reference>
<accession>A0A8U8CC68</accession>
<evidence type="ECO:0000256" key="6">
    <source>
        <dbReference type="SAM" id="MobiDB-lite"/>
    </source>
</evidence>
<dbReference type="HAMAP" id="MF_00273">
    <property type="entry name" value="Ribosomal_eL20"/>
    <property type="match status" value="1"/>
</dbReference>
<accession>A0A8C3MN83</accession>
<dbReference type="SUPFAM" id="SSF160374">
    <property type="entry name" value="RplX-like"/>
    <property type="match status" value="1"/>
</dbReference>
<comment type="similarity">
    <text evidence="1">Belongs to the eukaryotic ribosomal protein eL20 family.</text>
</comment>
<dbReference type="Proteomes" id="UP000694382">
    <property type="component" value="Chromosome 1A"/>
</dbReference>
<protein>
    <recommendedName>
        <fullName evidence="4">Large ribosomal subunit protein eL20</fullName>
    </recommendedName>
    <alternativeName>
        <fullName evidence="5">60S ribosomal protein L18a</fullName>
    </alternativeName>
</protein>
<dbReference type="InterPro" id="IPR028877">
    <property type="entry name" value="Ribosomal_eL20"/>
</dbReference>
<evidence type="ECO:0000259" key="7">
    <source>
        <dbReference type="Pfam" id="PF01775"/>
    </source>
</evidence>
<organism evidence="8 9">
    <name type="scientific">Geospiza parvula</name>
    <name type="common">Small tree-finch</name>
    <name type="synonym">Camarhynchus parvulus</name>
    <dbReference type="NCBI Taxonomy" id="87175"/>
    <lineage>
        <taxon>Eukaryota</taxon>
        <taxon>Metazoa</taxon>
        <taxon>Chordata</taxon>
        <taxon>Craniata</taxon>
        <taxon>Vertebrata</taxon>
        <taxon>Euteleostomi</taxon>
        <taxon>Archelosauria</taxon>
        <taxon>Archosauria</taxon>
        <taxon>Dinosauria</taxon>
        <taxon>Saurischia</taxon>
        <taxon>Theropoda</taxon>
        <taxon>Coelurosauria</taxon>
        <taxon>Aves</taxon>
        <taxon>Neognathae</taxon>
        <taxon>Neoaves</taxon>
        <taxon>Telluraves</taxon>
        <taxon>Australaves</taxon>
        <taxon>Passeriformes</taxon>
        <taxon>Thraupidae</taxon>
        <taxon>Camarhynchus</taxon>
    </lineage>
</organism>
<dbReference type="Gene3D" id="3.10.20.10">
    <property type="match status" value="2"/>
</dbReference>
<name>A0A8C3MN83_GEOPR</name>
<keyword evidence="3" id="KW-0687">Ribonucleoprotein</keyword>
<dbReference type="AlphaFoldDB" id="A0A8C3MN83"/>
<evidence type="ECO:0000256" key="1">
    <source>
        <dbReference type="ARBA" id="ARBA00009362"/>
    </source>
</evidence>
<dbReference type="InterPro" id="IPR021138">
    <property type="entry name" value="Ribosomal_eL20_eukaryotes"/>
</dbReference>
<evidence type="ECO:0000256" key="2">
    <source>
        <dbReference type="ARBA" id="ARBA00022980"/>
    </source>
</evidence>
<evidence type="ECO:0000313" key="8">
    <source>
        <dbReference type="Ensembl" id="ENSCPVP00000008826.2"/>
    </source>
</evidence>
<proteinExistence type="inferred from homology"/>
<keyword evidence="2" id="KW-0689">Ribosomal protein</keyword>
<dbReference type="GO" id="GO:0022625">
    <property type="term" value="C:cytosolic large ribosomal subunit"/>
    <property type="evidence" value="ECO:0007669"/>
    <property type="project" value="UniProtKB-ARBA"/>
</dbReference>
<feature type="region of interest" description="Disordered" evidence="6">
    <location>
        <begin position="1"/>
        <end position="23"/>
    </location>
</feature>
<keyword evidence="9" id="KW-1185">Reference proteome</keyword>